<dbReference type="PANTHER" id="PTHR43441:SF10">
    <property type="entry name" value="ACETYLTRANSFERASE"/>
    <property type="match status" value="1"/>
</dbReference>
<dbReference type="Gene3D" id="3.40.630.30">
    <property type="match status" value="1"/>
</dbReference>
<dbReference type="InterPro" id="IPR016181">
    <property type="entry name" value="Acyl_CoA_acyltransferase"/>
</dbReference>
<evidence type="ECO:0000259" key="1">
    <source>
        <dbReference type="PROSITE" id="PS51186"/>
    </source>
</evidence>
<evidence type="ECO:0000313" key="2">
    <source>
        <dbReference type="EMBL" id="TKK78103.1"/>
    </source>
</evidence>
<proteinExistence type="predicted"/>
<keyword evidence="3" id="KW-1185">Reference proteome</keyword>
<dbReference type="Pfam" id="PF13302">
    <property type="entry name" value="Acetyltransf_3"/>
    <property type="match status" value="1"/>
</dbReference>
<organism evidence="2 3">
    <name type="scientific">Kribbella jiaozuonensis</name>
    <dbReference type="NCBI Taxonomy" id="2575441"/>
    <lineage>
        <taxon>Bacteria</taxon>
        <taxon>Bacillati</taxon>
        <taxon>Actinomycetota</taxon>
        <taxon>Actinomycetes</taxon>
        <taxon>Propionibacteriales</taxon>
        <taxon>Kribbellaceae</taxon>
        <taxon>Kribbella</taxon>
    </lineage>
</organism>
<reference evidence="2 3" key="1">
    <citation type="submission" date="2019-04" db="EMBL/GenBank/DDBJ databases">
        <title>Kribbella sp. NEAU-THZ 27 nov., a novel actinomycete isolated from soil.</title>
        <authorList>
            <person name="Duan L."/>
        </authorList>
    </citation>
    <scope>NUCLEOTIDE SEQUENCE [LARGE SCALE GENOMIC DNA]</scope>
    <source>
        <strain evidence="3">NEAU-THZ27</strain>
    </source>
</reference>
<dbReference type="EMBL" id="SZPZ01000003">
    <property type="protein sequence ID" value="TKK78103.1"/>
    <property type="molecule type" value="Genomic_DNA"/>
</dbReference>
<accession>A0A4V5UYB6</accession>
<dbReference type="Proteomes" id="UP000305836">
    <property type="component" value="Unassembled WGS sequence"/>
</dbReference>
<comment type="caution">
    <text evidence="2">The sequence shown here is derived from an EMBL/GenBank/DDBJ whole genome shotgun (WGS) entry which is preliminary data.</text>
</comment>
<dbReference type="RefSeq" id="WP_137256265.1">
    <property type="nucleotide sequence ID" value="NZ_JBHSPQ010000002.1"/>
</dbReference>
<feature type="domain" description="N-acetyltransferase" evidence="1">
    <location>
        <begin position="40"/>
        <end position="193"/>
    </location>
</feature>
<protein>
    <submittedName>
        <fullName evidence="2">GNAT family N-acetyltransferase</fullName>
    </submittedName>
</protein>
<name>A0A4V5UYB6_9ACTN</name>
<dbReference type="GO" id="GO:0008999">
    <property type="term" value="F:protein-N-terminal-alanine acetyltransferase activity"/>
    <property type="evidence" value="ECO:0007669"/>
    <property type="project" value="TreeGrafter"/>
</dbReference>
<dbReference type="GO" id="GO:0005737">
    <property type="term" value="C:cytoplasm"/>
    <property type="evidence" value="ECO:0007669"/>
    <property type="project" value="TreeGrafter"/>
</dbReference>
<dbReference type="InterPro" id="IPR051908">
    <property type="entry name" value="Ribosomal_N-acetyltransferase"/>
</dbReference>
<dbReference type="AlphaFoldDB" id="A0A4V5UYB6"/>
<sequence>MPLLVDPALPDGTLRGASQPRLTAYDGLVLRPWQQDDAGVVLTAFACPDIQRWHVRRLDTLEEAAVWVGQWAGRWETETAASWAVVDGDDDRPLGQVGLRNISLAEGSASLSYWVTPGARGRSIAPRSVEALSAWAFELIGFNRLSIQHSSANTASCRVAERTGYRAEGTLRQAIKHADGWHDWHLHGRLRTDE</sequence>
<dbReference type="PANTHER" id="PTHR43441">
    <property type="entry name" value="RIBOSOMAL-PROTEIN-SERINE ACETYLTRANSFERASE"/>
    <property type="match status" value="1"/>
</dbReference>
<keyword evidence="2" id="KW-0808">Transferase</keyword>
<evidence type="ECO:0000313" key="3">
    <source>
        <dbReference type="Proteomes" id="UP000305836"/>
    </source>
</evidence>
<dbReference type="PROSITE" id="PS51186">
    <property type="entry name" value="GNAT"/>
    <property type="match status" value="1"/>
</dbReference>
<dbReference type="SUPFAM" id="SSF55729">
    <property type="entry name" value="Acyl-CoA N-acyltransferases (Nat)"/>
    <property type="match status" value="1"/>
</dbReference>
<dbReference type="InterPro" id="IPR000182">
    <property type="entry name" value="GNAT_dom"/>
</dbReference>
<dbReference type="OrthoDB" id="2061990at2"/>
<dbReference type="GO" id="GO:1990189">
    <property type="term" value="F:protein N-terminal-serine acetyltransferase activity"/>
    <property type="evidence" value="ECO:0007669"/>
    <property type="project" value="TreeGrafter"/>
</dbReference>
<gene>
    <name evidence="2" type="ORF">FDA38_23695</name>
</gene>